<evidence type="ECO:0000313" key="12">
    <source>
        <dbReference type="EMBL" id="OHT10510.1"/>
    </source>
</evidence>
<evidence type="ECO:0000256" key="10">
    <source>
        <dbReference type="ARBA" id="ARBA00031501"/>
    </source>
</evidence>
<feature type="domain" description="CBM20" evidence="11">
    <location>
        <begin position="133"/>
        <end position="255"/>
    </location>
</feature>
<evidence type="ECO:0000256" key="2">
    <source>
        <dbReference type="ARBA" id="ARBA00004496"/>
    </source>
</evidence>
<dbReference type="InterPro" id="IPR017853">
    <property type="entry name" value="GH"/>
</dbReference>
<dbReference type="GO" id="GO:0005737">
    <property type="term" value="C:cytoplasm"/>
    <property type="evidence" value="ECO:0007669"/>
    <property type="project" value="UniProtKB-SubCell"/>
</dbReference>
<keyword evidence="6" id="KW-0328">Glycosyltransferase</keyword>
<keyword evidence="7" id="KW-0808">Transferase</keyword>
<dbReference type="InterPro" id="IPR013783">
    <property type="entry name" value="Ig-like_fold"/>
</dbReference>
<name>A0A1J4KLE6_9EUKA</name>
<dbReference type="InterPro" id="IPR003385">
    <property type="entry name" value="Glyco_hydro_77"/>
</dbReference>
<dbReference type="VEuPathDB" id="TrichDB:TRFO_20184"/>
<gene>
    <name evidence="12" type="ORF">TRFO_20184</name>
</gene>
<evidence type="ECO:0000256" key="3">
    <source>
        <dbReference type="ARBA" id="ARBA00005684"/>
    </source>
</evidence>
<dbReference type="AlphaFoldDB" id="A0A1J4KLE6"/>
<dbReference type="PANTHER" id="PTHR32518">
    <property type="match status" value="1"/>
</dbReference>
<dbReference type="Proteomes" id="UP000179807">
    <property type="component" value="Unassembled WGS sequence"/>
</dbReference>
<feature type="domain" description="CBM20" evidence="11">
    <location>
        <begin position="333"/>
        <end position="444"/>
    </location>
</feature>
<dbReference type="OrthoDB" id="6123450at2759"/>
<keyword evidence="5" id="KW-0963">Cytoplasm</keyword>
<dbReference type="GO" id="GO:2001070">
    <property type="term" value="F:starch binding"/>
    <property type="evidence" value="ECO:0007669"/>
    <property type="project" value="InterPro"/>
</dbReference>
<comment type="similarity">
    <text evidence="3">Belongs to the disproportionating enzyme family.</text>
</comment>
<protein>
    <recommendedName>
        <fullName evidence="4">4-alpha-glucanotransferase</fullName>
        <ecNumber evidence="4">2.4.1.25</ecNumber>
    </recommendedName>
    <alternativeName>
        <fullName evidence="9">Amylomaltase</fullName>
    </alternativeName>
    <alternativeName>
        <fullName evidence="10">Disproportionating enzyme</fullName>
    </alternativeName>
</protein>
<keyword evidence="8" id="KW-0119">Carbohydrate metabolism</keyword>
<dbReference type="GO" id="GO:0005975">
    <property type="term" value="P:carbohydrate metabolic process"/>
    <property type="evidence" value="ECO:0007669"/>
    <property type="project" value="InterPro"/>
</dbReference>
<proteinExistence type="inferred from homology"/>
<dbReference type="Pfam" id="PF02446">
    <property type="entry name" value="Glyco_hydro_77"/>
    <property type="match status" value="1"/>
</dbReference>
<comment type="subcellular location">
    <subcellularLocation>
        <location evidence="2">Cytoplasm</location>
    </subcellularLocation>
</comment>
<evidence type="ECO:0000256" key="7">
    <source>
        <dbReference type="ARBA" id="ARBA00022679"/>
    </source>
</evidence>
<dbReference type="RefSeq" id="XP_068363646.1">
    <property type="nucleotide sequence ID" value="XM_068501253.1"/>
</dbReference>
<dbReference type="PROSITE" id="PS51166">
    <property type="entry name" value="CBM20"/>
    <property type="match status" value="2"/>
</dbReference>
<reference evidence="12" key="1">
    <citation type="submission" date="2016-10" db="EMBL/GenBank/DDBJ databases">
        <authorList>
            <person name="Benchimol M."/>
            <person name="Almeida L.G."/>
            <person name="Vasconcelos A.T."/>
            <person name="Perreira-Neves A."/>
            <person name="Rosa I.A."/>
            <person name="Tasca T."/>
            <person name="Bogo M.R."/>
            <person name="de Souza W."/>
        </authorList>
    </citation>
    <scope>NUCLEOTIDE SEQUENCE [LARGE SCALE GENOMIC DNA]</scope>
    <source>
        <strain evidence="12">K</strain>
    </source>
</reference>
<comment type="catalytic activity">
    <reaction evidence="1">
        <text>Transfers a segment of a (1-&gt;4)-alpha-D-glucan to a new position in an acceptor, which may be glucose or a (1-&gt;4)-alpha-D-glucan.</text>
        <dbReference type="EC" id="2.4.1.25"/>
    </reaction>
</comment>
<dbReference type="InterPro" id="IPR002044">
    <property type="entry name" value="CBM20"/>
</dbReference>
<evidence type="ECO:0000313" key="13">
    <source>
        <dbReference type="Proteomes" id="UP000179807"/>
    </source>
</evidence>
<dbReference type="PANTHER" id="PTHR32518:SF3">
    <property type="entry name" value="4-ALPHA-GLUCANOTRANSFERASE"/>
    <property type="match status" value="1"/>
</dbReference>
<dbReference type="GeneID" id="94835957"/>
<comment type="caution">
    <text evidence="12">The sequence shown here is derived from an EMBL/GenBank/DDBJ whole genome shotgun (WGS) entry which is preliminary data.</text>
</comment>
<evidence type="ECO:0000256" key="5">
    <source>
        <dbReference type="ARBA" id="ARBA00022490"/>
    </source>
</evidence>
<dbReference type="Gene3D" id="2.60.40.10">
    <property type="entry name" value="Immunoglobulins"/>
    <property type="match status" value="2"/>
</dbReference>
<dbReference type="Gene3D" id="3.20.20.80">
    <property type="entry name" value="Glycosidases"/>
    <property type="match status" value="1"/>
</dbReference>
<evidence type="ECO:0000256" key="4">
    <source>
        <dbReference type="ARBA" id="ARBA00012560"/>
    </source>
</evidence>
<accession>A0A1J4KLE6</accession>
<keyword evidence="13" id="KW-1185">Reference proteome</keyword>
<dbReference type="EMBL" id="MLAK01000609">
    <property type="protein sequence ID" value="OHT10510.1"/>
    <property type="molecule type" value="Genomic_DNA"/>
</dbReference>
<dbReference type="CDD" id="cd05467">
    <property type="entry name" value="CBM20"/>
    <property type="match status" value="1"/>
</dbReference>
<evidence type="ECO:0000259" key="11">
    <source>
        <dbReference type="PROSITE" id="PS51166"/>
    </source>
</evidence>
<dbReference type="InterPro" id="IPR013784">
    <property type="entry name" value="Carb-bd-like_fold"/>
</dbReference>
<dbReference type="SMART" id="SM01065">
    <property type="entry name" value="CBM_2"/>
    <property type="match status" value="2"/>
</dbReference>
<dbReference type="SUPFAM" id="SSF49452">
    <property type="entry name" value="Starch-binding domain-like"/>
    <property type="match status" value="2"/>
</dbReference>
<organism evidence="12 13">
    <name type="scientific">Tritrichomonas foetus</name>
    <dbReference type="NCBI Taxonomy" id="1144522"/>
    <lineage>
        <taxon>Eukaryota</taxon>
        <taxon>Metamonada</taxon>
        <taxon>Parabasalia</taxon>
        <taxon>Tritrichomonadida</taxon>
        <taxon>Tritrichomonadidae</taxon>
        <taxon>Tritrichomonas</taxon>
    </lineage>
</organism>
<evidence type="ECO:0000256" key="1">
    <source>
        <dbReference type="ARBA" id="ARBA00000439"/>
    </source>
</evidence>
<dbReference type="SUPFAM" id="SSF51445">
    <property type="entry name" value="(Trans)glycosidases"/>
    <property type="match status" value="1"/>
</dbReference>
<evidence type="ECO:0000256" key="8">
    <source>
        <dbReference type="ARBA" id="ARBA00023277"/>
    </source>
</evidence>
<dbReference type="Pfam" id="PF00686">
    <property type="entry name" value="CBM_20"/>
    <property type="match status" value="2"/>
</dbReference>
<dbReference type="GO" id="GO:0004134">
    <property type="term" value="F:4-alpha-glucanotransferase activity"/>
    <property type="evidence" value="ECO:0007669"/>
    <property type="project" value="UniProtKB-EC"/>
</dbReference>
<sequence length="1096" mass="126046">MKTTVVTFRFCFRTYKPTAVSLLWTLVDPSCHNPESANFFEDSNNINTLNLLESLQDSQETSCDYINDLTITTECSKRLYFKFRFAENKYSHTGNYLIFKSLQDPVIISDFERNFSNLNSQNDQNNQTIEITENKSDSFTLRFKINYQTYYGQILYIVGSLPELGYWDINRGLRLFHSGTVSKNTQNLGLFTDNRFNWQCDVTLSGLPGTLAYKYVVVNETSEPFAEPGNIRYLCFSQHFHNSFVEFNDVWRWNEPAQSLFSKRLFDETLFVRKNVGYPLIDCHPVQNSQPIKQSSSLNIKSNLNNSFNHYNSMNNSSSTSISCDSLYRNDSTLDDDKSYVICLFCAHCGVVGRARRLFVVGSIPELGQWNPSKGAELKPSADLQWSTTVFIPRNKFPFEFKFVAVGGADAVVWETHENRSATLSDSQQPIPIETIVSIDSWHLSFANLCFHGSGVCLDMNFLSTSDFGLINKIAEWSQKVGFAAIHFTGLLDTTGMTNTFNKLPLSGFALNPVLADLSEFSFVLKPPNTRENIIFQKINFMRDLWLSNRSRYIQHVEKFRNDNLYWIEDYERLCYEIHISQQNLNKQIFIEHNREEYCKVVDFVQFLLYLQLTRANKYARDLNVAVGTDIVFAVSDKSAEALYKSSLFLTQYHLGFPPTVFNPIGVVLEAYPYNFSNAEQWFRSRIAHFSQFFSILRLESTIRFFRQWVVPRKTSVLAISGHFEPSVSISFAELETWGLWDIERYVQPYIRPQLLQKLFGNEDAMKIQSTFLEHGADSSIYFKEQFNHEKKLVSAQLDQNGEELRKKYLPQLLRLLNEVLLVKVSDNEYRPRPLIKLAAISSTSLQDSQPLNLNSNELYNNIVHNHNTNNIENTKNSGNNSTGGVELSFSFSELPLYHQSPFVRLEDEFVNNKQKCLWSFTGRQVLQRLTSANDATFFSDAAGIEGDICDEALQAVGVLPLRVQMEGRSKIQAFDDIRGYPYLSVASPQRDLSVPMRVVWEDSRKEASRLWIEEFWESGAPPETYEDSVAENIMKQHCWCASMWVLFPIDALVGAGNHIVSSDHSKFGVLDVEAFFDDERARARISHVLEQTKRK</sequence>
<dbReference type="EC" id="2.4.1.25" evidence="4"/>
<evidence type="ECO:0000256" key="6">
    <source>
        <dbReference type="ARBA" id="ARBA00022676"/>
    </source>
</evidence>
<evidence type="ECO:0000256" key="9">
    <source>
        <dbReference type="ARBA" id="ARBA00031423"/>
    </source>
</evidence>